<proteinExistence type="inferred from homology"/>
<evidence type="ECO:0000259" key="7">
    <source>
        <dbReference type="Pfam" id="PF07195"/>
    </source>
</evidence>
<keyword evidence="8" id="KW-0966">Cell projection</keyword>
<sequence length="443" mass="45042">MAGMSISGLVSGLDTTTLISQLMQLERQPQNQLRTKLTDTKADASAYRTVNSVFTTLQTAAENLTKATTWAPVKASSSATSVSASATAGAATGEVTFRVDALAAKHVLISSADWTPSTSAMTLTLADADGDTPAKAVEIPADATLDQAVTAINAAGAGVTATAVSTGSGFRLQLTSGTSGADGEFTATGGPSFTLFTQAADAKITVGAGGPYEYAVTSTSNTFTDVMPGTSFTVSKVADTATVTVASDPAALTSAIQSLVTAANNALTNINTYSDNSAGSTAVLRGDSSLRALAGQIADAVAYAVGGDGSAAVAGLQLTRDGKIAFDSAAFTAQFTADPVKTQRLLNGSGTGDTAVEGVAQRLLAVARSATDSTTGSLVALAQGKDTQATELQKRIEDWDLRLELRQQTLTRQFTAMESALGTMQNQSGWLSSQLASLPNWSS</sequence>
<dbReference type="EMBL" id="JASNFN010000023">
    <property type="protein sequence ID" value="MDP5184310.1"/>
    <property type="molecule type" value="Genomic_DNA"/>
</dbReference>
<dbReference type="Pfam" id="PF02465">
    <property type="entry name" value="FliD_N"/>
    <property type="match status" value="1"/>
</dbReference>
<dbReference type="InterPro" id="IPR003481">
    <property type="entry name" value="FliD_N"/>
</dbReference>
<dbReference type="InterPro" id="IPR010809">
    <property type="entry name" value="FliD_C"/>
</dbReference>
<comment type="subunit">
    <text evidence="2 5">Homopentamer.</text>
</comment>
<evidence type="ECO:0000256" key="4">
    <source>
        <dbReference type="ARBA" id="ARBA00023143"/>
    </source>
</evidence>
<name>A0ABT9IFF2_9ACTN</name>
<evidence type="ECO:0000256" key="5">
    <source>
        <dbReference type="RuleBase" id="RU362066"/>
    </source>
</evidence>
<evidence type="ECO:0000259" key="6">
    <source>
        <dbReference type="Pfam" id="PF02465"/>
    </source>
</evidence>
<dbReference type="InterPro" id="IPR040026">
    <property type="entry name" value="FliD"/>
</dbReference>
<dbReference type="Pfam" id="PF07195">
    <property type="entry name" value="FliD_C"/>
    <property type="match status" value="1"/>
</dbReference>
<gene>
    <name evidence="8" type="primary">fliD</name>
    <name evidence="8" type="ORF">QOZ88_16875</name>
</gene>
<comment type="similarity">
    <text evidence="1 5">Belongs to the FliD family.</text>
</comment>
<evidence type="ECO:0000313" key="9">
    <source>
        <dbReference type="Proteomes" id="UP001233673"/>
    </source>
</evidence>
<keyword evidence="8" id="KW-0969">Cilium</keyword>
<comment type="subcellular location">
    <subcellularLocation>
        <location evidence="5">Secreted</location>
    </subcellularLocation>
    <subcellularLocation>
        <location evidence="5">Bacterial flagellum</location>
    </subcellularLocation>
</comment>
<protein>
    <recommendedName>
        <fullName evidence="5">Flagellar hook-associated protein 2</fullName>
        <shortName evidence="5">HAP2</shortName>
    </recommendedName>
    <alternativeName>
        <fullName evidence="5">Flagellar cap protein</fullName>
    </alternativeName>
</protein>
<dbReference type="RefSeq" id="WP_306000886.1">
    <property type="nucleotide sequence ID" value="NZ_JASNFN010000023.1"/>
</dbReference>
<dbReference type="PANTHER" id="PTHR30288:SF0">
    <property type="entry name" value="FLAGELLAR HOOK-ASSOCIATED PROTEIN 2"/>
    <property type="match status" value="1"/>
</dbReference>
<evidence type="ECO:0000313" key="8">
    <source>
        <dbReference type="EMBL" id="MDP5184310.1"/>
    </source>
</evidence>
<evidence type="ECO:0000256" key="3">
    <source>
        <dbReference type="ARBA" id="ARBA00023054"/>
    </source>
</evidence>
<accession>A0ABT9IFF2</accession>
<feature type="domain" description="Flagellar hook-associated protein 2 C-terminal" evidence="7">
    <location>
        <begin position="199"/>
        <end position="426"/>
    </location>
</feature>
<keyword evidence="5" id="KW-0964">Secreted</keyword>
<keyword evidence="8" id="KW-0282">Flagellum</keyword>
<evidence type="ECO:0000256" key="2">
    <source>
        <dbReference type="ARBA" id="ARBA00011255"/>
    </source>
</evidence>
<dbReference type="Proteomes" id="UP001233673">
    <property type="component" value="Unassembled WGS sequence"/>
</dbReference>
<comment type="function">
    <text evidence="5">Required for morphogenesis and for the elongation of the flagellar filament by facilitating polymerization of the flagellin monomers at the tip of growing filament. Forms a capping structure, which prevents flagellin subunits (transported through the central channel of the flagellum) from leaking out without polymerization at the distal end.</text>
</comment>
<evidence type="ECO:0000256" key="1">
    <source>
        <dbReference type="ARBA" id="ARBA00009764"/>
    </source>
</evidence>
<keyword evidence="4 5" id="KW-0975">Bacterial flagellum</keyword>
<reference evidence="9" key="1">
    <citation type="submission" date="2023-05" db="EMBL/GenBank/DDBJ databases">
        <title>Draft genome of Pseudofrankia sp. BMG5.37.</title>
        <authorList>
            <person name="Gtari M."/>
            <person name="Ghodhbane F."/>
            <person name="Sbissi I."/>
        </authorList>
    </citation>
    <scope>NUCLEOTIDE SEQUENCE [LARGE SCALE GENOMIC DNA]</scope>
    <source>
        <strain evidence="9">BMG 814</strain>
    </source>
</reference>
<organism evidence="8 9">
    <name type="scientific">Blastococcus carthaginiensis</name>
    <dbReference type="NCBI Taxonomy" id="3050034"/>
    <lineage>
        <taxon>Bacteria</taxon>
        <taxon>Bacillati</taxon>
        <taxon>Actinomycetota</taxon>
        <taxon>Actinomycetes</taxon>
        <taxon>Geodermatophilales</taxon>
        <taxon>Geodermatophilaceae</taxon>
        <taxon>Blastococcus</taxon>
    </lineage>
</organism>
<feature type="domain" description="Flagellar hook-associated protein 2 N-terminal" evidence="6">
    <location>
        <begin position="11"/>
        <end position="106"/>
    </location>
</feature>
<keyword evidence="9" id="KW-1185">Reference proteome</keyword>
<comment type="caution">
    <text evidence="8">The sequence shown here is derived from an EMBL/GenBank/DDBJ whole genome shotgun (WGS) entry which is preliminary data.</text>
</comment>
<keyword evidence="3" id="KW-0175">Coiled coil</keyword>
<dbReference type="PANTHER" id="PTHR30288">
    <property type="entry name" value="FLAGELLAR CAP/ASSEMBLY PROTEIN FLID"/>
    <property type="match status" value="1"/>
</dbReference>